<evidence type="ECO:0000313" key="7">
    <source>
        <dbReference type="EMBL" id="TWX54323.1"/>
    </source>
</evidence>
<dbReference type="GO" id="GO:0016020">
    <property type="term" value="C:membrane"/>
    <property type="evidence" value="ECO:0007669"/>
    <property type="project" value="UniProtKB-SubCell"/>
</dbReference>
<feature type="transmembrane region" description="Helical" evidence="5">
    <location>
        <begin position="270"/>
        <end position="288"/>
    </location>
</feature>
<comment type="caution">
    <text evidence="8">The sequence shown here is derived from an EMBL/GenBank/DDBJ whole genome shotgun (WGS) entry which is preliminary data.</text>
</comment>
<feature type="transmembrane region" description="Helical" evidence="5">
    <location>
        <begin position="153"/>
        <end position="170"/>
    </location>
</feature>
<feature type="transmembrane region" description="Helical" evidence="5">
    <location>
        <begin position="240"/>
        <end position="258"/>
    </location>
</feature>
<dbReference type="Proteomes" id="UP000321917">
    <property type="component" value="Unassembled WGS sequence"/>
</dbReference>
<dbReference type="Proteomes" id="UP000321525">
    <property type="component" value="Unassembled WGS sequence"/>
</dbReference>
<accession>A0A5C6Q2Z9</accession>
<dbReference type="EMBL" id="VOLQ01000050">
    <property type="protein sequence ID" value="TWX63180.1"/>
    <property type="molecule type" value="Genomic_DNA"/>
</dbReference>
<dbReference type="InterPro" id="IPR037185">
    <property type="entry name" value="EmrE-like"/>
</dbReference>
<evidence type="ECO:0000256" key="5">
    <source>
        <dbReference type="SAM" id="Phobius"/>
    </source>
</evidence>
<dbReference type="PANTHER" id="PTHR32322">
    <property type="entry name" value="INNER MEMBRANE TRANSPORTER"/>
    <property type="match status" value="1"/>
</dbReference>
<keyword evidence="3 5" id="KW-1133">Transmembrane helix</keyword>
<feature type="transmembrane region" description="Helical" evidence="5">
    <location>
        <begin position="182"/>
        <end position="200"/>
    </location>
</feature>
<keyword evidence="9" id="KW-1185">Reference proteome</keyword>
<feature type="transmembrane region" description="Helical" evidence="5">
    <location>
        <begin position="128"/>
        <end position="147"/>
    </location>
</feature>
<keyword evidence="4 5" id="KW-0472">Membrane</keyword>
<evidence type="ECO:0000313" key="9">
    <source>
        <dbReference type="Proteomes" id="UP000321525"/>
    </source>
</evidence>
<dbReference type="OrthoDB" id="321830at2"/>
<evidence type="ECO:0000256" key="1">
    <source>
        <dbReference type="ARBA" id="ARBA00004141"/>
    </source>
</evidence>
<dbReference type="Pfam" id="PF00892">
    <property type="entry name" value="EamA"/>
    <property type="match status" value="2"/>
</dbReference>
<sequence length="299" mass="32117">MFLNINFIKIIASTIFALLAFAANSVLCRLALGDNAIDASSFTIIRLLSGIIILVILLQVTRKSNDIKPKAKGSWLAAGMLFIYAIAFSFGYISLDTGTGALILFGAVQLTMIMASVISGNKLHFTEWLGLIIAFLGFVYLIVPSLVTPSFKGFMLMAVSGIAWGLYTLVGRTSKNPLSDTAYNFMRTSPFILILIIFGLNDAHITPMGIFLAVLSGAIASGIGYFVWYIALRGLSVTQAAVVQLFVPVIAAAGGIVFTNELITLRLVESSALVLGGILTVILGRYYFVQLAEKKPPIS</sequence>
<proteinExistence type="predicted"/>
<organism evidence="8 10">
    <name type="scientific">Colwellia hornerae</name>
    <dbReference type="NCBI Taxonomy" id="89402"/>
    <lineage>
        <taxon>Bacteria</taxon>
        <taxon>Pseudomonadati</taxon>
        <taxon>Pseudomonadota</taxon>
        <taxon>Gammaproteobacteria</taxon>
        <taxon>Alteromonadales</taxon>
        <taxon>Colwelliaceae</taxon>
        <taxon>Colwellia</taxon>
    </lineage>
</organism>
<evidence type="ECO:0000256" key="2">
    <source>
        <dbReference type="ARBA" id="ARBA00022692"/>
    </source>
</evidence>
<evidence type="ECO:0000313" key="8">
    <source>
        <dbReference type="EMBL" id="TWX63180.1"/>
    </source>
</evidence>
<dbReference type="SUPFAM" id="SSF103481">
    <property type="entry name" value="Multidrug resistance efflux transporter EmrE"/>
    <property type="match status" value="2"/>
</dbReference>
<feature type="transmembrane region" description="Helical" evidence="5">
    <location>
        <begin position="73"/>
        <end position="95"/>
    </location>
</feature>
<protein>
    <submittedName>
        <fullName evidence="8">DMT family transporter</fullName>
    </submittedName>
</protein>
<feature type="domain" description="EamA" evidence="6">
    <location>
        <begin position="11"/>
        <end position="141"/>
    </location>
</feature>
<evidence type="ECO:0000313" key="10">
    <source>
        <dbReference type="Proteomes" id="UP000321917"/>
    </source>
</evidence>
<gene>
    <name evidence="7" type="ORF">ESZ26_17885</name>
    <name evidence="8" type="ORF">ESZ27_17640</name>
</gene>
<comment type="subcellular location">
    <subcellularLocation>
        <location evidence="1">Membrane</location>
        <topology evidence="1">Multi-pass membrane protein</topology>
    </subcellularLocation>
</comment>
<dbReference type="InterPro" id="IPR050638">
    <property type="entry name" value="AA-Vitamin_Transporters"/>
</dbReference>
<feature type="transmembrane region" description="Helical" evidence="5">
    <location>
        <begin position="43"/>
        <end position="61"/>
    </location>
</feature>
<feature type="transmembrane region" description="Helical" evidence="5">
    <location>
        <begin position="101"/>
        <end position="121"/>
    </location>
</feature>
<dbReference type="InterPro" id="IPR000620">
    <property type="entry name" value="EamA_dom"/>
</dbReference>
<dbReference type="PANTHER" id="PTHR32322:SF9">
    <property type="entry name" value="AMINO-ACID METABOLITE EFFLUX PUMP-RELATED"/>
    <property type="match status" value="1"/>
</dbReference>
<dbReference type="EMBL" id="VOLR01000037">
    <property type="protein sequence ID" value="TWX54323.1"/>
    <property type="molecule type" value="Genomic_DNA"/>
</dbReference>
<feature type="transmembrane region" description="Helical" evidence="5">
    <location>
        <begin position="206"/>
        <end position="228"/>
    </location>
</feature>
<keyword evidence="2 5" id="KW-0812">Transmembrane</keyword>
<evidence type="ECO:0000256" key="4">
    <source>
        <dbReference type="ARBA" id="ARBA00023136"/>
    </source>
</evidence>
<feature type="domain" description="EamA" evidence="6">
    <location>
        <begin position="152"/>
        <end position="282"/>
    </location>
</feature>
<evidence type="ECO:0000259" key="6">
    <source>
        <dbReference type="Pfam" id="PF00892"/>
    </source>
</evidence>
<name>A0A5C6Q2Z9_9GAMM</name>
<evidence type="ECO:0000256" key="3">
    <source>
        <dbReference type="ARBA" id="ARBA00022989"/>
    </source>
</evidence>
<dbReference type="AlphaFoldDB" id="A0A5C6Q2Z9"/>
<reference evidence="8 10" key="1">
    <citation type="submission" date="2019-07" db="EMBL/GenBank/DDBJ databases">
        <title>Genomes of sea-ice associated Colwellia species.</title>
        <authorList>
            <person name="Bowman J.P."/>
        </authorList>
    </citation>
    <scope>NUCLEOTIDE SEQUENCE [LARGE SCALE GENOMIC DNA]</scope>
    <source>
        <strain evidence="7 9">ACAM 607</strain>
        <strain evidence="8 10">IC036</strain>
    </source>
</reference>